<evidence type="ECO:0000256" key="2">
    <source>
        <dbReference type="ARBA" id="ARBA00005179"/>
    </source>
</evidence>
<dbReference type="GO" id="GO:0016705">
    <property type="term" value="F:oxidoreductase activity, acting on paired donors, with incorporation or reduction of molecular oxygen"/>
    <property type="evidence" value="ECO:0007669"/>
    <property type="project" value="InterPro"/>
</dbReference>
<dbReference type="PANTHER" id="PTHR24305">
    <property type="entry name" value="CYTOCHROME P450"/>
    <property type="match status" value="1"/>
</dbReference>
<dbReference type="EMBL" id="LATX01002231">
    <property type="protein sequence ID" value="KTB32400.1"/>
    <property type="molecule type" value="Genomic_DNA"/>
</dbReference>
<keyword evidence="9" id="KW-1133">Transmembrane helix</keyword>
<protein>
    <recommendedName>
        <fullName evidence="12">Cytochrome P450</fullName>
    </recommendedName>
</protein>
<dbReference type="Gene3D" id="1.10.630.10">
    <property type="entry name" value="Cytochrome P450"/>
    <property type="match status" value="1"/>
</dbReference>
<evidence type="ECO:0000256" key="9">
    <source>
        <dbReference type="SAM" id="Phobius"/>
    </source>
</evidence>
<dbReference type="PRINTS" id="PR00463">
    <property type="entry name" value="EP450I"/>
</dbReference>
<evidence type="ECO:0000313" key="10">
    <source>
        <dbReference type="EMBL" id="KTB32400.1"/>
    </source>
</evidence>
<name>A0A0W0F7U8_MONRR</name>
<keyword evidence="9" id="KW-0472">Membrane</keyword>
<evidence type="ECO:0000256" key="1">
    <source>
        <dbReference type="ARBA" id="ARBA00001971"/>
    </source>
</evidence>
<dbReference type="GO" id="GO:0005506">
    <property type="term" value="F:iron ion binding"/>
    <property type="evidence" value="ECO:0007669"/>
    <property type="project" value="InterPro"/>
</dbReference>
<dbReference type="InterPro" id="IPR002401">
    <property type="entry name" value="Cyt_P450_E_grp-I"/>
</dbReference>
<dbReference type="AlphaFoldDB" id="A0A0W0F7U8"/>
<keyword evidence="6 8" id="KW-0408">Iron</keyword>
<evidence type="ECO:0008006" key="12">
    <source>
        <dbReference type="Google" id="ProtNLM"/>
    </source>
</evidence>
<evidence type="ECO:0000256" key="6">
    <source>
        <dbReference type="ARBA" id="ARBA00023004"/>
    </source>
</evidence>
<keyword evidence="4 8" id="KW-0479">Metal-binding</keyword>
<comment type="cofactor">
    <cofactor evidence="1 8">
        <name>heme</name>
        <dbReference type="ChEBI" id="CHEBI:30413"/>
    </cofactor>
</comment>
<comment type="pathway">
    <text evidence="2">Secondary metabolite biosynthesis.</text>
</comment>
<comment type="caution">
    <text evidence="10">The sequence shown here is derived from an EMBL/GenBank/DDBJ whole genome shotgun (WGS) entry which is preliminary data.</text>
</comment>
<accession>A0A0W0F7U8</accession>
<comment type="similarity">
    <text evidence="3">Belongs to the cytochrome P450 family.</text>
</comment>
<dbReference type="GO" id="GO:0004497">
    <property type="term" value="F:monooxygenase activity"/>
    <property type="evidence" value="ECO:0007669"/>
    <property type="project" value="UniProtKB-KW"/>
</dbReference>
<reference evidence="10 11" key="1">
    <citation type="submission" date="2015-12" db="EMBL/GenBank/DDBJ databases">
        <title>Draft genome sequence of Moniliophthora roreri, the causal agent of frosty pod rot of cacao.</title>
        <authorList>
            <person name="Aime M.C."/>
            <person name="Diaz-Valderrama J.R."/>
            <person name="Kijpornyongpan T."/>
            <person name="Phillips-Mora W."/>
        </authorList>
    </citation>
    <scope>NUCLEOTIDE SEQUENCE [LARGE SCALE GENOMIC DNA]</scope>
    <source>
        <strain evidence="10 11">MCA 2952</strain>
    </source>
</reference>
<feature type="binding site" description="axial binding residue" evidence="8">
    <location>
        <position position="503"/>
    </location>
    <ligand>
        <name>heme</name>
        <dbReference type="ChEBI" id="CHEBI:30413"/>
    </ligand>
    <ligandPart>
        <name>Fe</name>
        <dbReference type="ChEBI" id="CHEBI:18248"/>
    </ligandPart>
</feature>
<dbReference type="InterPro" id="IPR036396">
    <property type="entry name" value="Cyt_P450_sf"/>
</dbReference>
<evidence type="ECO:0000256" key="8">
    <source>
        <dbReference type="PIRSR" id="PIRSR602401-1"/>
    </source>
</evidence>
<dbReference type="Proteomes" id="UP000054988">
    <property type="component" value="Unassembled WGS sequence"/>
</dbReference>
<keyword evidence="9" id="KW-0812">Transmembrane</keyword>
<feature type="transmembrane region" description="Helical" evidence="9">
    <location>
        <begin position="75"/>
        <end position="94"/>
    </location>
</feature>
<dbReference type="GO" id="GO:0020037">
    <property type="term" value="F:heme binding"/>
    <property type="evidence" value="ECO:0007669"/>
    <property type="project" value="InterPro"/>
</dbReference>
<dbReference type="Pfam" id="PF00067">
    <property type="entry name" value="p450"/>
    <property type="match status" value="1"/>
</dbReference>
<evidence type="ECO:0000256" key="5">
    <source>
        <dbReference type="ARBA" id="ARBA00023002"/>
    </source>
</evidence>
<sequence>MLFCAISEGYRLMVIAGIFGVANHIYFNRNEPTKNTFYGALAILLLEPLGINVLNHTLCLSSTSTSSLISITRILLTYTSFYFALCTSIIIYRLSPFHPLAEVPGPAIARISKLYSIWIWLKGKRHLEHMKYHEQYGPVVRIAPNEISVIDMDSIRTVLGPGGLPKGQSYSSRRDERTEGSLLALTGEPRVKRRRLWARGMAPESIRNYEDLIRVHATKLLERLSERIYEKVDLGVWLNYFTFDFTVDMAFGDGSHMLQEAGDKDGMWDTMEHAAFQMEAISHVPWLANLGRDLSFLPKPALRIRDVGLELASNRAKLGSRIKDLWYHLSDDAGLEKEKPSLRAVISDGVLAIMAGADTTSAAMRHFFWMILAHPQYYKQLQEEVDATFPSEADALDSSKYCDMPFLNACLNESLRLLPPLPTGGLREVPHGSGGKVIGGFFIPEGTQVHVPPHSVHRNSSHFSPSPDEFLPARWLLSKSSDLKLLSHNTDAFIPFSFGPENCIGKNLARKEMMMTISLLMQKLDFRFADGFDWEAWPRKLKDYFVYSREPLMVMATPRASTVH</sequence>
<organism evidence="10 11">
    <name type="scientific">Moniliophthora roreri</name>
    <name type="common">Frosty pod rot fungus</name>
    <name type="synonym">Monilia roreri</name>
    <dbReference type="NCBI Taxonomy" id="221103"/>
    <lineage>
        <taxon>Eukaryota</taxon>
        <taxon>Fungi</taxon>
        <taxon>Dikarya</taxon>
        <taxon>Basidiomycota</taxon>
        <taxon>Agaricomycotina</taxon>
        <taxon>Agaricomycetes</taxon>
        <taxon>Agaricomycetidae</taxon>
        <taxon>Agaricales</taxon>
        <taxon>Marasmiineae</taxon>
        <taxon>Marasmiaceae</taxon>
        <taxon>Moniliophthora</taxon>
    </lineage>
</organism>
<dbReference type="PANTHER" id="PTHR24305:SF187">
    <property type="entry name" value="P450, PUTATIVE (EUROFUNG)-RELATED"/>
    <property type="match status" value="1"/>
</dbReference>
<evidence type="ECO:0000256" key="7">
    <source>
        <dbReference type="ARBA" id="ARBA00023033"/>
    </source>
</evidence>
<keyword evidence="8" id="KW-0349">Heme</keyword>
<dbReference type="InterPro" id="IPR001128">
    <property type="entry name" value="Cyt_P450"/>
</dbReference>
<feature type="transmembrane region" description="Helical" evidence="9">
    <location>
        <begin position="35"/>
        <end position="54"/>
    </location>
</feature>
<evidence type="ECO:0000256" key="3">
    <source>
        <dbReference type="ARBA" id="ARBA00010617"/>
    </source>
</evidence>
<feature type="transmembrane region" description="Helical" evidence="9">
    <location>
        <begin position="12"/>
        <end position="29"/>
    </location>
</feature>
<keyword evidence="5" id="KW-0560">Oxidoreductase</keyword>
<dbReference type="InterPro" id="IPR050121">
    <property type="entry name" value="Cytochrome_P450_monoxygenase"/>
</dbReference>
<evidence type="ECO:0000313" key="11">
    <source>
        <dbReference type="Proteomes" id="UP000054988"/>
    </source>
</evidence>
<dbReference type="eggNOG" id="KOG0159">
    <property type="taxonomic scope" value="Eukaryota"/>
</dbReference>
<dbReference type="PRINTS" id="PR00385">
    <property type="entry name" value="P450"/>
</dbReference>
<evidence type="ECO:0000256" key="4">
    <source>
        <dbReference type="ARBA" id="ARBA00022723"/>
    </source>
</evidence>
<proteinExistence type="inferred from homology"/>
<dbReference type="SUPFAM" id="SSF48264">
    <property type="entry name" value="Cytochrome P450"/>
    <property type="match status" value="1"/>
</dbReference>
<keyword evidence="7" id="KW-0503">Monooxygenase</keyword>
<gene>
    <name evidence="10" type="ORF">WG66_15012</name>
</gene>